<comment type="caution">
    <text evidence="2">The sequence shown here is derived from an EMBL/GenBank/DDBJ whole genome shotgun (WGS) entry which is preliminary data.</text>
</comment>
<feature type="signal peptide" evidence="1">
    <location>
        <begin position="1"/>
        <end position="30"/>
    </location>
</feature>
<proteinExistence type="predicted"/>
<dbReference type="Proteomes" id="UP001597079">
    <property type="component" value="Unassembled WGS sequence"/>
</dbReference>
<keyword evidence="1" id="KW-0732">Signal</keyword>
<evidence type="ECO:0000313" key="2">
    <source>
        <dbReference type="EMBL" id="MFD1674934.1"/>
    </source>
</evidence>
<evidence type="ECO:0008006" key="4">
    <source>
        <dbReference type="Google" id="ProtNLM"/>
    </source>
</evidence>
<organism evidence="2 3">
    <name type="scientific">Alicyclobacillus fodiniaquatilis</name>
    <dbReference type="NCBI Taxonomy" id="1661150"/>
    <lineage>
        <taxon>Bacteria</taxon>
        <taxon>Bacillati</taxon>
        <taxon>Bacillota</taxon>
        <taxon>Bacilli</taxon>
        <taxon>Bacillales</taxon>
        <taxon>Alicyclobacillaceae</taxon>
        <taxon>Alicyclobacillus</taxon>
    </lineage>
</organism>
<evidence type="ECO:0000256" key="1">
    <source>
        <dbReference type="SAM" id="SignalP"/>
    </source>
</evidence>
<accession>A0ABW4JGN3</accession>
<reference evidence="3" key="1">
    <citation type="journal article" date="2019" name="Int. J. Syst. Evol. Microbiol.">
        <title>The Global Catalogue of Microorganisms (GCM) 10K type strain sequencing project: providing services to taxonomists for standard genome sequencing and annotation.</title>
        <authorList>
            <consortium name="The Broad Institute Genomics Platform"/>
            <consortium name="The Broad Institute Genome Sequencing Center for Infectious Disease"/>
            <person name="Wu L."/>
            <person name="Ma J."/>
        </authorList>
    </citation>
    <scope>NUCLEOTIDE SEQUENCE [LARGE SCALE GENOMIC DNA]</scope>
    <source>
        <strain evidence="3">CGMCC 1.12286</strain>
    </source>
</reference>
<sequence length="466" mass="48543">MPRKIIPAAISSTLGALAVLSSIAITQANAAITGQLTQPTVTFNGHSESDGIQLTDGGNWLSIPGVIYSIPASVGVDVTWDATDRITTITLPSSIQPDLSGLPNINWEPTQGQVLLQLRTATGDYPVIATPCINGKMSNGLPNIFVPESALAGVLNRIGIHVSWDGKTLALTTGQTSETPSPATSGQETKLDAAMTMASLFNMKAVGTSHFVDVPTKDAGMIATVTARSKLDGQAVSPMFSPDARGKFGSGDGVTLQQVDAAFASAFGIPEDSYRFMPAGNPVGVADSAGLNDGVTTPNNLTTGDFEKLMANLKRALTGYKTTKEKGVYELSYRPTAGDFAGTVGIPLTTQQANIAEAIGYINRVQLVETGRNLVAVLPNFAGLQGTPTLQTWASGGDYSTGRAWHQMTVSGYSTVGQALKNDVIVQGSATKGLSFVIGFENNGHETSEISVSASVQGGKLVVKYN</sequence>
<keyword evidence="3" id="KW-1185">Reference proteome</keyword>
<protein>
    <recommendedName>
        <fullName evidence="4">Copper amine oxidase N-terminal domain-containing protein</fullName>
    </recommendedName>
</protein>
<gene>
    <name evidence="2" type="ORF">ACFSB2_09525</name>
</gene>
<feature type="chain" id="PRO_5046754634" description="Copper amine oxidase N-terminal domain-containing protein" evidence="1">
    <location>
        <begin position="31"/>
        <end position="466"/>
    </location>
</feature>
<name>A0ABW4JGN3_9BACL</name>
<evidence type="ECO:0000313" key="3">
    <source>
        <dbReference type="Proteomes" id="UP001597079"/>
    </source>
</evidence>
<dbReference type="EMBL" id="JBHUCX010000024">
    <property type="protein sequence ID" value="MFD1674934.1"/>
    <property type="molecule type" value="Genomic_DNA"/>
</dbReference>
<dbReference type="RefSeq" id="WP_377942806.1">
    <property type="nucleotide sequence ID" value="NZ_JBHUCX010000024.1"/>
</dbReference>